<keyword evidence="6" id="KW-0028">Amino-acid biosynthesis</keyword>
<comment type="cofactor">
    <cofactor evidence="1 9">
        <name>pyridoxal 5'-phosphate</name>
        <dbReference type="ChEBI" id="CHEBI:597326"/>
    </cofactor>
</comment>
<keyword evidence="12" id="KW-1185">Reference proteome</keyword>
<comment type="similarity">
    <text evidence="3 9">Belongs to the trans-sulfuration enzymes family.</text>
</comment>
<name>A0AAX4JUD0_9TREE</name>
<feature type="modified residue" description="N6-(pyridoxal phosphate)lysine" evidence="8">
    <location>
        <position position="244"/>
    </location>
</feature>
<dbReference type="Gene3D" id="3.90.1150.10">
    <property type="entry name" value="Aspartate Aminotransferase, domain 1"/>
    <property type="match status" value="1"/>
</dbReference>
<keyword evidence="6" id="KW-0198">Cysteine biosynthesis</keyword>
<evidence type="ECO:0000313" key="11">
    <source>
        <dbReference type="EMBL" id="WWC88418.1"/>
    </source>
</evidence>
<dbReference type="PANTHER" id="PTHR11808">
    <property type="entry name" value="TRANS-SULFURATION ENZYME FAMILY MEMBER"/>
    <property type="match status" value="1"/>
</dbReference>
<feature type="region of interest" description="Disordered" evidence="10">
    <location>
        <begin position="370"/>
        <end position="390"/>
    </location>
</feature>
<gene>
    <name evidence="11" type="ORF">L201_003329</name>
</gene>
<dbReference type="GeneID" id="91093999"/>
<dbReference type="InterPro" id="IPR015424">
    <property type="entry name" value="PyrdxlP-dep_Trfase"/>
</dbReference>
<sequence>MPRHDHFSTRSIHVGSDPDPTTGAVVPSLSVATTFMQDGVGKLRSGGFEYSRSANPTRSALESLLTSLETCPTDTVSEDARHDISGGESLVFSSGSAATAAIAHWVTLTEEEGGAGGRDGKGHGGHVLAVNDVYGGTARYLARASRPTGLEVTFLNMEKAGEQGIREAIRPDTKLIWLELPTNPLLLVPPVRLISDIVNSLPSETRPLILVDTTFLSPFYFTPLIASNGDQHPLADITLSSLSKYSSGHSDIILGSLTISPKTNQLRPTLLKGLRFLQNSMGASASPRDCHLLIRSIKTLSVRMLKHGLNALRISNWLSITATKDLNYVERVRYPGLKSDESFKYVQDLISKNAKKELQFLGWKFPFQHKPSSTTTSSSENEKQGEVVDDENSLEYTRNLGIPFGGMITFAIKNATSEQAEKFCTSLRIPILAESLGGVESLVEIPYGMTHSGLPKETLKELQITPNLIRLSVGIEDYDDLIEDIEQALKIALSS</sequence>
<dbReference type="GO" id="GO:0030170">
    <property type="term" value="F:pyridoxal phosphate binding"/>
    <property type="evidence" value="ECO:0007669"/>
    <property type="project" value="InterPro"/>
</dbReference>
<dbReference type="EC" id="4.4.1.1" evidence="4"/>
<evidence type="ECO:0000313" key="12">
    <source>
        <dbReference type="Proteomes" id="UP001355207"/>
    </source>
</evidence>
<dbReference type="RefSeq" id="XP_066075181.1">
    <property type="nucleotide sequence ID" value="XM_066219084.1"/>
</dbReference>
<keyword evidence="5 8" id="KW-0663">Pyridoxal phosphate</keyword>
<dbReference type="SUPFAM" id="SSF53383">
    <property type="entry name" value="PLP-dependent transferases"/>
    <property type="match status" value="1"/>
</dbReference>
<evidence type="ECO:0000256" key="1">
    <source>
        <dbReference type="ARBA" id="ARBA00001933"/>
    </source>
</evidence>
<dbReference type="Proteomes" id="UP001355207">
    <property type="component" value="Chromosome 4"/>
</dbReference>
<dbReference type="PANTHER" id="PTHR11808:SF15">
    <property type="entry name" value="CYSTATHIONINE GAMMA-LYASE"/>
    <property type="match status" value="1"/>
</dbReference>
<proteinExistence type="inferred from homology"/>
<dbReference type="GO" id="GO:0004123">
    <property type="term" value="F:cystathionine gamma-lyase activity"/>
    <property type="evidence" value="ECO:0007669"/>
    <property type="project" value="TreeGrafter"/>
</dbReference>
<evidence type="ECO:0000256" key="9">
    <source>
        <dbReference type="RuleBase" id="RU362118"/>
    </source>
</evidence>
<accession>A0AAX4JUD0</accession>
<evidence type="ECO:0000256" key="10">
    <source>
        <dbReference type="SAM" id="MobiDB-lite"/>
    </source>
</evidence>
<protein>
    <recommendedName>
        <fullName evidence="4">cystathionine gamma-lyase</fullName>
        <ecNumber evidence="4">4.4.1.1</ecNumber>
    </recommendedName>
    <alternativeName>
        <fullName evidence="7">Gamma-cystathionase</fullName>
    </alternativeName>
</protein>
<dbReference type="PIRSF" id="PIRSF001434">
    <property type="entry name" value="CGS"/>
    <property type="match status" value="1"/>
</dbReference>
<dbReference type="InterPro" id="IPR000277">
    <property type="entry name" value="Cys/Met-Metab_PyrdxlP-dep_enz"/>
</dbReference>
<comment type="pathway">
    <text evidence="2">Amino-acid biosynthesis; L-cysteine biosynthesis; L-cysteine from L-homocysteine and L-serine: step 2/2.</text>
</comment>
<dbReference type="GO" id="GO:0019343">
    <property type="term" value="P:cysteine biosynthetic process via cystathionine"/>
    <property type="evidence" value="ECO:0007669"/>
    <property type="project" value="TreeGrafter"/>
</dbReference>
<evidence type="ECO:0000256" key="5">
    <source>
        <dbReference type="ARBA" id="ARBA00022898"/>
    </source>
</evidence>
<dbReference type="Pfam" id="PF01053">
    <property type="entry name" value="Cys_Met_Meta_PP"/>
    <property type="match status" value="2"/>
</dbReference>
<evidence type="ECO:0000256" key="8">
    <source>
        <dbReference type="PIRSR" id="PIRSR001434-2"/>
    </source>
</evidence>
<dbReference type="AlphaFoldDB" id="A0AAX4JUD0"/>
<reference evidence="11 12" key="1">
    <citation type="submission" date="2024-01" db="EMBL/GenBank/DDBJ databases">
        <title>Comparative genomics of Cryptococcus and Kwoniella reveals pathogenesis evolution and contrasting modes of karyotype evolution via chromosome fusion or intercentromeric recombination.</title>
        <authorList>
            <person name="Coelho M.A."/>
            <person name="David-Palma M."/>
            <person name="Shea T."/>
            <person name="Bowers K."/>
            <person name="McGinley-Smith S."/>
            <person name="Mohammad A.W."/>
            <person name="Gnirke A."/>
            <person name="Yurkov A.M."/>
            <person name="Nowrousian M."/>
            <person name="Sun S."/>
            <person name="Cuomo C.A."/>
            <person name="Heitman J."/>
        </authorList>
    </citation>
    <scope>NUCLEOTIDE SEQUENCE [LARGE SCALE GENOMIC DNA]</scope>
    <source>
        <strain evidence="11 12">CBS 6074</strain>
    </source>
</reference>
<dbReference type="GO" id="GO:0005737">
    <property type="term" value="C:cytoplasm"/>
    <property type="evidence" value="ECO:0007669"/>
    <property type="project" value="TreeGrafter"/>
</dbReference>
<dbReference type="InterPro" id="IPR015421">
    <property type="entry name" value="PyrdxlP-dep_Trfase_major"/>
</dbReference>
<dbReference type="InterPro" id="IPR015422">
    <property type="entry name" value="PyrdxlP-dep_Trfase_small"/>
</dbReference>
<evidence type="ECO:0000256" key="6">
    <source>
        <dbReference type="ARBA" id="ARBA00023192"/>
    </source>
</evidence>
<dbReference type="Gene3D" id="3.40.640.10">
    <property type="entry name" value="Type I PLP-dependent aspartate aminotransferase-like (Major domain)"/>
    <property type="match status" value="1"/>
</dbReference>
<dbReference type="EMBL" id="CP144101">
    <property type="protein sequence ID" value="WWC88418.1"/>
    <property type="molecule type" value="Genomic_DNA"/>
</dbReference>
<evidence type="ECO:0000256" key="3">
    <source>
        <dbReference type="ARBA" id="ARBA00009077"/>
    </source>
</evidence>
<organism evidence="11 12">
    <name type="scientific">Kwoniella dendrophila CBS 6074</name>
    <dbReference type="NCBI Taxonomy" id="1295534"/>
    <lineage>
        <taxon>Eukaryota</taxon>
        <taxon>Fungi</taxon>
        <taxon>Dikarya</taxon>
        <taxon>Basidiomycota</taxon>
        <taxon>Agaricomycotina</taxon>
        <taxon>Tremellomycetes</taxon>
        <taxon>Tremellales</taxon>
        <taxon>Cryptococcaceae</taxon>
        <taxon>Kwoniella</taxon>
    </lineage>
</organism>
<evidence type="ECO:0000256" key="4">
    <source>
        <dbReference type="ARBA" id="ARBA00012085"/>
    </source>
</evidence>
<evidence type="ECO:0000256" key="2">
    <source>
        <dbReference type="ARBA" id="ARBA00005038"/>
    </source>
</evidence>
<feature type="region of interest" description="Disordered" evidence="10">
    <location>
        <begin position="1"/>
        <end position="23"/>
    </location>
</feature>
<evidence type="ECO:0000256" key="7">
    <source>
        <dbReference type="ARBA" id="ARBA00029853"/>
    </source>
</evidence>
<dbReference type="GO" id="GO:0019346">
    <property type="term" value="P:transsulfuration"/>
    <property type="evidence" value="ECO:0007669"/>
    <property type="project" value="InterPro"/>
</dbReference>